<proteinExistence type="inferred from homology"/>
<dbReference type="Pfam" id="PF03881">
    <property type="entry name" value="Fructosamin_kin"/>
    <property type="match status" value="1"/>
</dbReference>
<protein>
    <submittedName>
        <fullName evidence="2">Fructosamine/Ketosamine-3-kinase</fullName>
    </submittedName>
</protein>
<dbReference type="eggNOG" id="COG3001">
    <property type="taxonomic scope" value="Bacteria"/>
</dbReference>
<dbReference type="InterPro" id="IPR011009">
    <property type="entry name" value="Kinase-like_dom_sf"/>
</dbReference>
<dbReference type="Gene3D" id="3.90.1200.10">
    <property type="match status" value="1"/>
</dbReference>
<evidence type="ECO:0000313" key="3">
    <source>
        <dbReference type="Proteomes" id="UP000001916"/>
    </source>
</evidence>
<dbReference type="Gene3D" id="3.30.200.20">
    <property type="entry name" value="Phosphorylase Kinase, domain 1"/>
    <property type="match status" value="1"/>
</dbReference>
<dbReference type="PANTHER" id="PTHR12149">
    <property type="entry name" value="FRUCTOSAMINE 3 KINASE-RELATED PROTEIN"/>
    <property type="match status" value="1"/>
</dbReference>
<sequence length="266" mass="29621">MSTSAVDLLQRAGLGEYPLEVLSGGMISQVTRAGPYVVKTHAHPPKGMFPAEARGLDALRQAGVRVPQVYWASPEGLVLEYLEPGEPDWEGLARMLCALHRTSAPTYGWDEPVFLGSFALPTGTGEDWTHFWAEHRMRPWLEATWSKLGGLGPRIEKILSSPLPSEGPTLLHGDLWHGNVYFAQSGPALLDPSTWWGERAVDLAMMELFGGFPGEFWRHYQGLCPIPPEVRRAIPAYQLYYLLAHVHFFGTSYLGAVKRVLEQVEQ</sequence>
<dbReference type="AlphaFoldDB" id="D7BBC8"/>
<keyword evidence="1" id="KW-0418">Kinase</keyword>
<keyword evidence="3" id="KW-1185">Reference proteome</keyword>
<dbReference type="PIRSF" id="PIRSF006221">
    <property type="entry name" value="Ketosamine-3-kinase"/>
    <property type="match status" value="1"/>
</dbReference>
<dbReference type="PANTHER" id="PTHR12149:SF8">
    <property type="entry name" value="PROTEIN-RIBULOSAMINE 3-KINASE"/>
    <property type="match status" value="1"/>
</dbReference>
<dbReference type="GO" id="GO:0016301">
    <property type="term" value="F:kinase activity"/>
    <property type="evidence" value="ECO:0007669"/>
    <property type="project" value="UniProtKB-UniRule"/>
</dbReference>
<reference evidence="2 3" key="1">
    <citation type="journal article" date="2010" name="Stand. Genomic Sci.">
        <title>Complete genome sequence of Meiothermus silvanus type strain (VI-R2).</title>
        <authorList>
            <person name="Sikorski J."/>
            <person name="Tindall B.J."/>
            <person name="Lowry S."/>
            <person name="Lucas S."/>
            <person name="Nolan M."/>
            <person name="Copeland A."/>
            <person name="Glavina Del Rio T."/>
            <person name="Tice H."/>
            <person name="Cheng J.F."/>
            <person name="Han C."/>
            <person name="Pitluck S."/>
            <person name="Liolios K."/>
            <person name="Ivanova N."/>
            <person name="Mavromatis K."/>
            <person name="Mikhailova N."/>
            <person name="Pati A."/>
            <person name="Goodwin L."/>
            <person name="Chen A."/>
            <person name="Palaniappan K."/>
            <person name="Land M."/>
            <person name="Hauser L."/>
            <person name="Chang Y.J."/>
            <person name="Jeffries C.D."/>
            <person name="Rohde M."/>
            <person name="Goker M."/>
            <person name="Woyke T."/>
            <person name="Bristow J."/>
            <person name="Eisen J.A."/>
            <person name="Markowitz V."/>
            <person name="Hugenholtz P."/>
            <person name="Kyrpides N.C."/>
            <person name="Klenk H.P."/>
            <person name="Lapidus A."/>
        </authorList>
    </citation>
    <scope>NUCLEOTIDE SEQUENCE [LARGE SCALE GENOMIC DNA]</scope>
    <source>
        <strain evidence="3">ATCC 700542 / DSM 9946 / VI-R2</strain>
    </source>
</reference>
<dbReference type="EMBL" id="CP002042">
    <property type="protein sequence ID" value="ADH62688.1"/>
    <property type="molecule type" value="Genomic_DNA"/>
</dbReference>
<keyword evidence="1" id="KW-0808">Transferase</keyword>
<evidence type="ECO:0000256" key="1">
    <source>
        <dbReference type="PIRNR" id="PIRNR006221"/>
    </source>
</evidence>
<evidence type="ECO:0000313" key="2">
    <source>
        <dbReference type="EMBL" id="ADH62688.1"/>
    </source>
</evidence>
<dbReference type="OrthoDB" id="5291879at2"/>
<dbReference type="KEGG" id="msv:Mesil_0775"/>
<dbReference type="STRING" id="526227.Mesil_0775"/>
<gene>
    <name evidence="2" type="ordered locus">Mesil_0775</name>
</gene>
<dbReference type="SUPFAM" id="SSF56112">
    <property type="entry name" value="Protein kinase-like (PK-like)"/>
    <property type="match status" value="1"/>
</dbReference>
<dbReference type="Proteomes" id="UP000001916">
    <property type="component" value="Chromosome"/>
</dbReference>
<organism evidence="2 3">
    <name type="scientific">Allomeiothermus silvanus (strain ATCC 700542 / DSM 9946 / NBRC 106475 / NCIMB 13440 / VI-R2)</name>
    <name type="common">Thermus silvanus</name>
    <dbReference type="NCBI Taxonomy" id="526227"/>
    <lineage>
        <taxon>Bacteria</taxon>
        <taxon>Thermotogati</taxon>
        <taxon>Deinococcota</taxon>
        <taxon>Deinococci</taxon>
        <taxon>Thermales</taxon>
        <taxon>Thermaceae</taxon>
        <taxon>Allomeiothermus</taxon>
    </lineage>
</organism>
<comment type="similarity">
    <text evidence="1">Belongs to the fructosamine kinase family.</text>
</comment>
<name>D7BBC8_ALLS1</name>
<dbReference type="RefSeq" id="WP_013157277.1">
    <property type="nucleotide sequence ID" value="NC_014212.1"/>
</dbReference>
<dbReference type="InterPro" id="IPR016477">
    <property type="entry name" value="Fructo-/Ketosamine-3-kinase"/>
</dbReference>
<dbReference type="HOGENOM" id="CLU_036517_0_1_0"/>
<accession>D7BBC8</accession>